<keyword evidence="4" id="KW-0808">Transferase</keyword>
<evidence type="ECO:0000256" key="3">
    <source>
        <dbReference type="ARBA" id="ARBA00022989"/>
    </source>
</evidence>
<dbReference type="PANTHER" id="PTHR21461:SF69">
    <property type="entry name" value="GLYCOSYLTRANSFERASE FAMILY 92 PROTEIN"/>
    <property type="match status" value="1"/>
</dbReference>
<dbReference type="PANTHER" id="PTHR21461">
    <property type="entry name" value="GLYCOSYLTRANSFERASE FAMILY 92 PROTEIN"/>
    <property type="match status" value="1"/>
</dbReference>
<dbReference type="Proteomes" id="UP000070371">
    <property type="component" value="Chromosome"/>
</dbReference>
<reference evidence="4 5" key="1">
    <citation type="submission" date="2016-02" db="EMBL/GenBank/DDBJ databases">
        <title>Complete genome sequence of Halocynthiibacter arcticus PAMC 20958t from arctic marine sediment.</title>
        <authorList>
            <person name="Lee Y.M."/>
            <person name="Baek K."/>
            <person name="Lee H.K."/>
            <person name="Shin S.C."/>
        </authorList>
    </citation>
    <scope>NUCLEOTIDE SEQUENCE [LARGE SCALE GENOMIC DNA]</scope>
    <source>
        <strain evidence="4">PAMC 20958</strain>
    </source>
</reference>
<evidence type="ECO:0000313" key="5">
    <source>
        <dbReference type="Proteomes" id="UP000070371"/>
    </source>
</evidence>
<name>A0A126UWT3_9RHOB</name>
<protein>
    <submittedName>
        <fullName evidence="4">Glycosyl transferase family 2</fullName>
    </submittedName>
</protein>
<dbReference type="KEGG" id="hat:RC74_03930"/>
<dbReference type="EMBL" id="CP014327">
    <property type="protein sequence ID" value="AML50532.1"/>
    <property type="molecule type" value="Genomic_DNA"/>
</dbReference>
<keyword evidence="3" id="KW-1133">Transmembrane helix</keyword>
<evidence type="ECO:0000256" key="1">
    <source>
        <dbReference type="ARBA" id="ARBA00004167"/>
    </source>
</evidence>
<dbReference type="GO" id="GO:0016020">
    <property type="term" value="C:membrane"/>
    <property type="evidence" value="ECO:0007669"/>
    <property type="project" value="UniProtKB-SubCell"/>
</dbReference>
<dbReference type="SUPFAM" id="SSF53448">
    <property type="entry name" value="Nucleotide-diphospho-sugar transferases"/>
    <property type="match status" value="1"/>
</dbReference>
<organism evidence="4 5">
    <name type="scientific">Falsihalocynthiibacter arcticus</name>
    <dbReference type="NCBI Taxonomy" id="1579316"/>
    <lineage>
        <taxon>Bacteria</taxon>
        <taxon>Pseudomonadati</taxon>
        <taxon>Pseudomonadota</taxon>
        <taxon>Alphaproteobacteria</taxon>
        <taxon>Rhodobacterales</taxon>
        <taxon>Roseobacteraceae</taxon>
        <taxon>Falsihalocynthiibacter</taxon>
    </lineage>
</organism>
<sequence length="746" mass="84083">MSVFHHRSLLGCQAGSVTLLDAVSIDMDEGQELRFYFQSGTPVEIIAPLKDYRFKSNRSIGGGLLSIAHAPKSLTNPPLPLIGQRLPVTPNKPEPELFAGLNTIMAQRNGESAETVLAWLEYHVTVHGAEGVIILDRAEPEADDSFANKLKNNPVAGLKSLVLVNSPVPLGAKNLPDEGHAFNAPDAPGKDRMEIPPADPWRAPLGDMLIYELLKTRFLSQARAVVSLECYDMLTPIPDGTIFDAVQKSETGALLLLGQRCYPWRLRKGTKPSFGDHICRQFDAQKANRRWAIDLSRVGIDRIWRLARVVGAEAAPQDTAQFFRCMALRHHCETVSEIVPKTSLVEDADLLKTAEEHFNHKPVRVPVQKSAKTVHTNTSAIVTTMKNEGPFILEWVAYHKSIGVDELLVYTNDCDDGTDTLLDVLQEKGELQHRDNPFKESGLKPQHAALQAAESEPQIKNADWVTCIDVDEFITIHVGKGKLADLFYAVKDANMISMTWRLFGNDNVHEFKDGFITEQFNSCAPEFIRKPHQAWGFKTLFRTIGIFKKLGVHRPKGLRPQLWEQIKWVNGSGAPLPSKMFRNGWRSTPETYGYDLVTLNHYAVRSAESFLVKRDRGRVNHVDRDQGLAYWFRMNNNAEHNTQIHQNLPAAKAEFDRLMADPDIRAAHEFSVKRHREKIDALRATDNYAKFYQELTGERMQRMSKMHAYFGANVFLSGPEVVPDNIVMQDHPEDFFFTVEKGETVH</sequence>
<dbReference type="GO" id="GO:0005737">
    <property type="term" value="C:cytoplasm"/>
    <property type="evidence" value="ECO:0007669"/>
    <property type="project" value="TreeGrafter"/>
</dbReference>
<dbReference type="RefSeq" id="WP_052274757.1">
    <property type="nucleotide sequence ID" value="NZ_CP014327.1"/>
</dbReference>
<evidence type="ECO:0000313" key="4">
    <source>
        <dbReference type="EMBL" id="AML50532.1"/>
    </source>
</evidence>
<keyword evidence="2" id="KW-0812">Transmembrane</keyword>
<proteinExistence type="predicted"/>
<dbReference type="InterPro" id="IPR029044">
    <property type="entry name" value="Nucleotide-diphossugar_trans"/>
</dbReference>
<keyword evidence="5" id="KW-1185">Reference proteome</keyword>
<dbReference type="GO" id="GO:0016757">
    <property type="term" value="F:glycosyltransferase activity"/>
    <property type="evidence" value="ECO:0007669"/>
    <property type="project" value="TreeGrafter"/>
</dbReference>
<keyword evidence="3" id="KW-0472">Membrane</keyword>
<gene>
    <name evidence="4" type="ORF">RC74_03930</name>
</gene>
<accession>A0A126UWT3</accession>
<comment type="subcellular location">
    <subcellularLocation>
        <location evidence="1">Membrane</location>
        <topology evidence="1">Single-pass membrane protein</topology>
    </subcellularLocation>
</comment>
<dbReference type="Pfam" id="PF13704">
    <property type="entry name" value="Glyco_tranf_2_4"/>
    <property type="match status" value="1"/>
</dbReference>
<dbReference type="STRING" id="1579316.RC74_03930"/>
<dbReference type="AlphaFoldDB" id="A0A126UWT3"/>
<evidence type="ECO:0000256" key="2">
    <source>
        <dbReference type="ARBA" id="ARBA00022692"/>
    </source>
</evidence>